<evidence type="ECO:0000256" key="4">
    <source>
        <dbReference type="ARBA" id="ARBA00023002"/>
    </source>
</evidence>
<dbReference type="InterPro" id="IPR027477">
    <property type="entry name" value="Succ_DH/fumarate_Rdtase_cat_sf"/>
</dbReference>
<dbReference type="Gene3D" id="3.90.700.10">
    <property type="entry name" value="Succinate dehydrogenase/fumarate reductase flavoprotein, catalytic domain"/>
    <property type="match status" value="1"/>
</dbReference>
<evidence type="ECO:0000313" key="6">
    <source>
        <dbReference type="EMBL" id="EXJ17009.1"/>
    </source>
</evidence>
<keyword evidence="3" id="KW-0274">FAD</keyword>
<keyword evidence="7" id="KW-1185">Reference proteome</keyword>
<evidence type="ECO:0000256" key="2">
    <source>
        <dbReference type="ARBA" id="ARBA00022630"/>
    </source>
</evidence>
<dbReference type="eggNOG" id="COG1053">
    <property type="taxonomic scope" value="Bacteria"/>
</dbReference>
<dbReference type="InterPro" id="IPR012831">
    <property type="entry name" value="CobZ"/>
</dbReference>
<proteinExistence type="predicted"/>
<evidence type="ECO:0000256" key="1">
    <source>
        <dbReference type="ARBA" id="ARBA00001974"/>
    </source>
</evidence>
<dbReference type="Pfam" id="PF00890">
    <property type="entry name" value="FAD_binding_2"/>
    <property type="match status" value="1"/>
</dbReference>
<dbReference type="GO" id="GO:0016491">
    <property type="term" value="F:oxidoreductase activity"/>
    <property type="evidence" value="ECO:0007669"/>
    <property type="project" value="UniProtKB-KW"/>
</dbReference>
<dbReference type="EMBL" id="AONC01000003">
    <property type="protein sequence ID" value="EXJ17009.1"/>
    <property type="molecule type" value="Genomic_DNA"/>
</dbReference>
<feature type="domain" description="FAD-dependent oxidoreductase 2 FAD-binding" evidence="5">
    <location>
        <begin position="5"/>
        <end position="425"/>
    </location>
</feature>
<dbReference type="PANTHER" id="PTHR43400:SF7">
    <property type="entry name" value="FAD-DEPENDENT OXIDOREDUCTASE 2 FAD BINDING DOMAIN-CONTAINING PROTEIN"/>
    <property type="match status" value="1"/>
</dbReference>
<evidence type="ECO:0000256" key="3">
    <source>
        <dbReference type="ARBA" id="ARBA00022827"/>
    </source>
</evidence>
<gene>
    <name evidence="6" type="ORF">D779_1832</name>
</gene>
<dbReference type="InterPro" id="IPR050315">
    <property type="entry name" value="FAD-oxidoreductase_2"/>
</dbReference>
<evidence type="ECO:0000313" key="7">
    <source>
        <dbReference type="Proteomes" id="UP000019460"/>
    </source>
</evidence>
<dbReference type="SUPFAM" id="SSF56425">
    <property type="entry name" value="Succinate dehydrogenase/fumarate reductase flavoprotein, catalytic domain"/>
    <property type="match status" value="1"/>
</dbReference>
<dbReference type="OrthoDB" id="9813348at2"/>
<comment type="caution">
    <text evidence="6">The sequence shown here is derived from an EMBL/GenBank/DDBJ whole genome shotgun (WGS) entry which is preliminary data.</text>
</comment>
<dbReference type="Gene3D" id="3.50.50.60">
    <property type="entry name" value="FAD/NAD(P)-binding domain"/>
    <property type="match status" value="1"/>
</dbReference>
<name>W9VC49_9GAMM</name>
<dbReference type="STRING" id="1249627.D779_1832"/>
<dbReference type="Proteomes" id="UP000019460">
    <property type="component" value="Unassembled WGS sequence"/>
</dbReference>
<dbReference type="PATRIC" id="fig|1249627.3.peg.293"/>
<keyword evidence="2" id="KW-0285">Flavoprotein</keyword>
<protein>
    <submittedName>
        <fullName evidence="6">TcuA: flavoprotein used to oxidize tricarballylate to cis-aconitate</fullName>
    </submittedName>
</protein>
<dbReference type="NCBIfam" id="NF006130">
    <property type="entry name" value="PRK08274.1"/>
    <property type="match status" value="1"/>
</dbReference>
<evidence type="ECO:0000259" key="5">
    <source>
        <dbReference type="Pfam" id="PF00890"/>
    </source>
</evidence>
<dbReference type="NCBIfam" id="TIGR02485">
    <property type="entry name" value="CobZ_N-term"/>
    <property type="match status" value="1"/>
</dbReference>
<keyword evidence="4" id="KW-0560">Oxidoreductase</keyword>
<dbReference type="InterPro" id="IPR036188">
    <property type="entry name" value="FAD/NAD-bd_sf"/>
</dbReference>
<dbReference type="SUPFAM" id="SSF51905">
    <property type="entry name" value="FAD/NAD(P)-binding domain"/>
    <property type="match status" value="1"/>
</dbReference>
<dbReference type="AlphaFoldDB" id="W9VC49"/>
<reference evidence="6 7" key="1">
    <citation type="submission" date="2012-11" db="EMBL/GenBank/DDBJ databases">
        <title>Genome assembly of Thiorhodococcus sp. AK35.</title>
        <authorList>
            <person name="Nupur N."/>
            <person name="Khatri I."/>
            <person name="Subramanian S."/>
            <person name="Pinnaka A."/>
        </authorList>
    </citation>
    <scope>NUCLEOTIDE SEQUENCE [LARGE SCALE GENOMIC DNA]</scope>
    <source>
        <strain evidence="6 7">AK35</strain>
    </source>
</reference>
<comment type="cofactor">
    <cofactor evidence="1">
        <name>FAD</name>
        <dbReference type="ChEBI" id="CHEBI:57692"/>
    </cofactor>
</comment>
<dbReference type="RefSeq" id="WP_043748328.1">
    <property type="nucleotide sequence ID" value="NZ_AONC01000003.1"/>
</dbReference>
<accession>W9VC49</accession>
<organism evidence="6 7">
    <name type="scientific">Imhoffiella purpurea</name>
    <dbReference type="NCBI Taxonomy" id="1249627"/>
    <lineage>
        <taxon>Bacteria</taxon>
        <taxon>Pseudomonadati</taxon>
        <taxon>Pseudomonadota</taxon>
        <taxon>Gammaproteobacteria</taxon>
        <taxon>Chromatiales</taxon>
        <taxon>Chromatiaceae</taxon>
        <taxon>Imhoffiella</taxon>
    </lineage>
</organism>
<dbReference type="InterPro" id="IPR003953">
    <property type="entry name" value="FAD-dep_OxRdtase_2_FAD-bd"/>
</dbReference>
<dbReference type="PANTHER" id="PTHR43400">
    <property type="entry name" value="FUMARATE REDUCTASE"/>
    <property type="match status" value="1"/>
</dbReference>
<sequence>MHRPDVLIIGGGTAALCAAISARRTGASVLLAEAAPRTQRGGNTRHSRNLRFMHETETPLSSGLYPEQDFRSDLERATRNGGDPALRQLLVRASADAADWLLDAGVHFQPSAGGILPASRRTAFLLGGGMSMLNALYATAERLGVEIRYGCEVDALRIGTEGLEQVQMKEQGESEWIAPGALVACCGGAQANRDWLRIHWGDAAEGFVNRGTPFATGTLLESMFEQGARRVGDPTTAYLVAVDARSPADDGGIVTRIRCMPSGIVVDRSGRRFDDEGGDTASTRYAVWGQRLARRPGQIAYLILDARAQREAPPSLYPPIQADDLPALAERLEIPASALVETLAGYNAATRPGENTDDPDGWHTVDLNPPKTHHAKPLTESPFSAYPMRPGITFTYEGVAVDAHARVLRPDGGTIPNLFAAGMIMAPNIVPRGYVSGLGLTIGVVFGRIAGEEAARHALG</sequence>